<protein>
    <submittedName>
        <fullName evidence="1">Uncharacterized protein</fullName>
    </submittedName>
</protein>
<dbReference type="EMBL" id="NTFI01000002">
    <property type="protein sequence ID" value="PHQ25711.1"/>
    <property type="molecule type" value="Genomic_DNA"/>
</dbReference>
<sequence length="80" mass="9347">MADHSRVKELVGYSFLIVFARDHILDTKELVMLETLALEDGKVDEKEKEVLRNLLDSLEEKDVSREVRSEIEQFREANNI</sequence>
<evidence type="ECO:0000313" key="2">
    <source>
        <dbReference type="Proteomes" id="UP000229044"/>
    </source>
</evidence>
<keyword evidence="2" id="KW-1185">Reference proteome</keyword>
<dbReference type="OrthoDB" id="7068681at2"/>
<proteinExistence type="predicted"/>
<reference evidence="1 2" key="1">
    <citation type="submission" date="2017-09" db="EMBL/GenBank/DDBJ databases">
        <title>The draft genome sequences of Marinobacter guineae M3B.</title>
        <authorList>
            <person name="Cao J."/>
        </authorList>
    </citation>
    <scope>NUCLEOTIDE SEQUENCE [LARGE SCALE GENOMIC DNA]</scope>
    <source>
        <strain evidence="1 2">M3B</strain>
    </source>
</reference>
<organism evidence="1 2">
    <name type="scientific">Marinobacter guineae</name>
    <dbReference type="NCBI Taxonomy" id="432303"/>
    <lineage>
        <taxon>Bacteria</taxon>
        <taxon>Pseudomonadati</taxon>
        <taxon>Pseudomonadota</taxon>
        <taxon>Gammaproteobacteria</taxon>
        <taxon>Pseudomonadales</taxon>
        <taxon>Marinobacteraceae</taxon>
        <taxon>Marinobacter</taxon>
    </lineage>
</organism>
<evidence type="ECO:0000313" key="1">
    <source>
        <dbReference type="EMBL" id="PHQ25711.1"/>
    </source>
</evidence>
<dbReference type="Proteomes" id="UP000229044">
    <property type="component" value="Unassembled WGS sequence"/>
</dbReference>
<dbReference type="RefSeq" id="WP_099617812.1">
    <property type="nucleotide sequence ID" value="NZ_KZ319340.1"/>
</dbReference>
<comment type="caution">
    <text evidence="1">The sequence shown here is derived from an EMBL/GenBank/DDBJ whole genome shotgun (WGS) entry which is preliminary data.</text>
</comment>
<gene>
    <name evidence="1" type="ORF">CLH62_08885</name>
</gene>
<name>A0A2G1VG31_9GAMM</name>
<accession>A0A2G1VG31</accession>
<dbReference type="AlphaFoldDB" id="A0A2G1VG31"/>